<name>A0AAV4XXQ3_CAEEX</name>
<dbReference type="Proteomes" id="UP001054945">
    <property type="component" value="Unassembled WGS sequence"/>
</dbReference>
<evidence type="ECO:0000313" key="2">
    <source>
        <dbReference type="Proteomes" id="UP001054945"/>
    </source>
</evidence>
<dbReference type="EMBL" id="BPLR01018327">
    <property type="protein sequence ID" value="GIY98716.1"/>
    <property type="molecule type" value="Genomic_DNA"/>
</dbReference>
<accession>A0AAV4XXQ3</accession>
<organism evidence="1 2">
    <name type="scientific">Caerostris extrusa</name>
    <name type="common">Bark spider</name>
    <name type="synonym">Caerostris bankana</name>
    <dbReference type="NCBI Taxonomy" id="172846"/>
    <lineage>
        <taxon>Eukaryota</taxon>
        <taxon>Metazoa</taxon>
        <taxon>Ecdysozoa</taxon>
        <taxon>Arthropoda</taxon>
        <taxon>Chelicerata</taxon>
        <taxon>Arachnida</taxon>
        <taxon>Araneae</taxon>
        <taxon>Araneomorphae</taxon>
        <taxon>Entelegynae</taxon>
        <taxon>Araneoidea</taxon>
        <taxon>Araneidae</taxon>
        <taxon>Caerostris</taxon>
    </lineage>
</organism>
<protein>
    <submittedName>
        <fullName evidence="1">Uncharacterized protein</fullName>
    </submittedName>
</protein>
<keyword evidence="2" id="KW-1185">Reference proteome</keyword>
<proteinExistence type="predicted"/>
<dbReference type="AlphaFoldDB" id="A0AAV4XXQ3"/>
<sequence>MKRLYSTIVGNQSFHGLYRHIVAETYLVCGFGLQLYLSSAGVIFQASRTFMNHHNFCTTLREGEKFRLLEWFRDKNSRKAFPIGEDLL</sequence>
<comment type="caution">
    <text evidence="1">The sequence shown here is derived from an EMBL/GenBank/DDBJ whole genome shotgun (WGS) entry which is preliminary data.</text>
</comment>
<reference evidence="1 2" key="1">
    <citation type="submission" date="2021-06" db="EMBL/GenBank/DDBJ databases">
        <title>Caerostris extrusa draft genome.</title>
        <authorList>
            <person name="Kono N."/>
            <person name="Arakawa K."/>
        </authorList>
    </citation>
    <scope>NUCLEOTIDE SEQUENCE [LARGE SCALE GENOMIC DNA]</scope>
</reference>
<evidence type="ECO:0000313" key="1">
    <source>
        <dbReference type="EMBL" id="GIY98716.1"/>
    </source>
</evidence>
<gene>
    <name evidence="1" type="ORF">CEXT_765651</name>
</gene>